<sequence>MSPWLLLSKVKDNSLYKVASLIVLQHINDLIVIPKSTMHSGIYKVFMLDNLSSHVSDLIVHPQGKVFSYLNKTFCCEVCDCCLSPKTTTLQYVNCFLPLHSYWNKQTCYVKEYSLKIFIQSIKTYS</sequence>
<dbReference type="EMBL" id="GGEC01051546">
    <property type="protein sequence ID" value="MBX32030.1"/>
    <property type="molecule type" value="Transcribed_RNA"/>
</dbReference>
<reference evidence="1" key="1">
    <citation type="submission" date="2018-02" db="EMBL/GenBank/DDBJ databases">
        <title>Rhizophora mucronata_Transcriptome.</title>
        <authorList>
            <person name="Meera S.P."/>
            <person name="Sreeshan A."/>
            <person name="Augustine A."/>
        </authorList>
    </citation>
    <scope>NUCLEOTIDE SEQUENCE</scope>
    <source>
        <tissue evidence="1">Leaf</tissue>
    </source>
</reference>
<dbReference type="AlphaFoldDB" id="A0A2P2MPA2"/>
<protein>
    <submittedName>
        <fullName evidence="1">Disease resistance protein TAO1</fullName>
    </submittedName>
</protein>
<organism evidence="1">
    <name type="scientific">Rhizophora mucronata</name>
    <name type="common">Asiatic mangrove</name>
    <dbReference type="NCBI Taxonomy" id="61149"/>
    <lineage>
        <taxon>Eukaryota</taxon>
        <taxon>Viridiplantae</taxon>
        <taxon>Streptophyta</taxon>
        <taxon>Embryophyta</taxon>
        <taxon>Tracheophyta</taxon>
        <taxon>Spermatophyta</taxon>
        <taxon>Magnoliopsida</taxon>
        <taxon>eudicotyledons</taxon>
        <taxon>Gunneridae</taxon>
        <taxon>Pentapetalae</taxon>
        <taxon>rosids</taxon>
        <taxon>fabids</taxon>
        <taxon>Malpighiales</taxon>
        <taxon>Rhizophoraceae</taxon>
        <taxon>Rhizophora</taxon>
    </lineage>
</organism>
<evidence type="ECO:0000313" key="1">
    <source>
        <dbReference type="EMBL" id="MBX32030.1"/>
    </source>
</evidence>
<accession>A0A2P2MPA2</accession>
<proteinExistence type="predicted"/>
<name>A0A2P2MPA2_RHIMU</name>